<feature type="compositionally biased region" description="Basic and acidic residues" evidence="1">
    <location>
        <begin position="130"/>
        <end position="139"/>
    </location>
</feature>
<feature type="compositionally biased region" description="Polar residues" evidence="1">
    <location>
        <begin position="1"/>
        <end position="17"/>
    </location>
</feature>
<feature type="compositionally biased region" description="Basic residues" evidence="1">
    <location>
        <begin position="94"/>
        <end position="103"/>
    </location>
</feature>
<proteinExistence type="predicted"/>
<dbReference type="Proteomes" id="UP001516400">
    <property type="component" value="Unassembled WGS sequence"/>
</dbReference>
<evidence type="ECO:0000313" key="2">
    <source>
        <dbReference type="EMBL" id="KAL3279882.1"/>
    </source>
</evidence>
<accession>A0ABD2NN46</accession>
<evidence type="ECO:0000313" key="3">
    <source>
        <dbReference type="Proteomes" id="UP001516400"/>
    </source>
</evidence>
<organism evidence="2 3">
    <name type="scientific">Cryptolaemus montrouzieri</name>
    <dbReference type="NCBI Taxonomy" id="559131"/>
    <lineage>
        <taxon>Eukaryota</taxon>
        <taxon>Metazoa</taxon>
        <taxon>Ecdysozoa</taxon>
        <taxon>Arthropoda</taxon>
        <taxon>Hexapoda</taxon>
        <taxon>Insecta</taxon>
        <taxon>Pterygota</taxon>
        <taxon>Neoptera</taxon>
        <taxon>Endopterygota</taxon>
        <taxon>Coleoptera</taxon>
        <taxon>Polyphaga</taxon>
        <taxon>Cucujiformia</taxon>
        <taxon>Coccinelloidea</taxon>
        <taxon>Coccinellidae</taxon>
        <taxon>Scymninae</taxon>
        <taxon>Scymnini</taxon>
        <taxon>Cryptolaemus</taxon>
    </lineage>
</organism>
<dbReference type="AlphaFoldDB" id="A0ABD2NN46"/>
<dbReference type="EMBL" id="JABFTP020000124">
    <property type="protein sequence ID" value="KAL3279882.1"/>
    <property type="molecule type" value="Genomic_DNA"/>
</dbReference>
<keyword evidence="3" id="KW-1185">Reference proteome</keyword>
<reference evidence="2 3" key="1">
    <citation type="journal article" date="2021" name="BMC Biol.">
        <title>Horizontally acquired antibacterial genes associated with adaptive radiation of ladybird beetles.</title>
        <authorList>
            <person name="Li H.S."/>
            <person name="Tang X.F."/>
            <person name="Huang Y.H."/>
            <person name="Xu Z.Y."/>
            <person name="Chen M.L."/>
            <person name="Du X.Y."/>
            <person name="Qiu B.Y."/>
            <person name="Chen P.T."/>
            <person name="Zhang W."/>
            <person name="Slipinski A."/>
            <person name="Escalona H.E."/>
            <person name="Waterhouse R.M."/>
            <person name="Zwick A."/>
            <person name="Pang H."/>
        </authorList>
    </citation>
    <scope>NUCLEOTIDE SEQUENCE [LARGE SCALE GENOMIC DNA]</scope>
    <source>
        <strain evidence="2">SYSU2018</strain>
    </source>
</reference>
<sequence length="139" mass="15219">MTNILLEDPQTSSNALGTSKEVPVSSSDLTEAGSSSTNCDSEQSNNMDTQGPSEASKQSTFEKNINSPKPLPNLDPDVVQVIHNLSPLPDAAKKRSLSRKRKCEKSEIVTSSRYKILVEEKANKKNVNSNEREGKQTKE</sequence>
<comment type="caution">
    <text evidence="2">The sequence shown here is derived from an EMBL/GenBank/DDBJ whole genome shotgun (WGS) entry which is preliminary data.</text>
</comment>
<name>A0ABD2NN46_9CUCU</name>
<feature type="region of interest" description="Disordered" evidence="1">
    <location>
        <begin position="120"/>
        <end position="139"/>
    </location>
</feature>
<feature type="region of interest" description="Disordered" evidence="1">
    <location>
        <begin position="1"/>
        <end position="106"/>
    </location>
</feature>
<feature type="compositionally biased region" description="Polar residues" evidence="1">
    <location>
        <begin position="24"/>
        <end position="67"/>
    </location>
</feature>
<gene>
    <name evidence="2" type="ORF">HHI36_017388</name>
</gene>
<evidence type="ECO:0000256" key="1">
    <source>
        <dbReference type="SAM" id="MobiDB-lite"/>
    </source>
</evidence>
<protein>
    <submittedName>
        <fullName evidence="2">Uncharacterized protein</fullName>
    </submittedName>
</protein>